<reference evidence="8" key="1">
    <citation type="submission" date="2023-03" db="EMBL/GenBank/DDBJ databases">
        <title>Identification of NAP subfamily of transcription factors and function analysis of SsNAP3a in leaf senescence of Saccharum spontaneum L.</title>
        <authorList>
            <person name="Feng C."/>
        </authorList>
    </citation>
    <scope>NUCLEOTIDE SEQUENCE</scope>
</reference>
<name>A0AA49EN13_SACSP</name>
<dbReference type="GO" id="GO:0003677">
    <property type="term" value="F:DNA binding"/>
    <property type="evidence" value="ECO:0007669"/>
    <property type="project" value="UniProtKB-KW"/>
</dbReference>
<dbReference type="AlphaFoldDB" id="A0AA49EN13"/>
<dbReference type="FunFam" id="2.170.150.80:FF:000005">
    <property type="entry name" value="NAC transcription factor 56"/>
    <property type="match status" value="1"/>
</dbReference>
<keyword evidence="2" id="KW-0805">Transcription regulation</keyword>
<feature type="compositionally biased region" description="Polar residues" evidence="6">
    <location>
        <begin position="325"/>
        <end position="340"/>
    </location>
</feature>
<dbReference type="PROSITE" id="PS51005">
    <property type="entry name" value="NAC"/>
    <property type="match status" value="1"/>
</dbReference>
<sequence length="371" mass="40129">MMTIDLGLTASAASSSSGGRRGGGSVASPCTALPPGFRFHPTDEELILHYLRKRAAAAPCPAPVIAEVDIYKFDPWDLPAKAVFGEAEWYFFSPRDRKYPNGVRPNRAAGSGYWKATGTDKPIMLSGGAAGSSESSSSRAMIGVKKALVFYKGRPPKGMKTSWIMHEYRLAEALNANTYRPMRFKNASMRLDDWVLCRIYKKTTPQLAYMSPPHEEASPSMDGGGLDHGLQPDDSVSADDIVAATSSYASRLPRPASISDYLVDFSAVSELFETLPPETTTTTQPGTTDAATRFYFGTSDPAASASSVAQQQSPLKRRSMEEDYSNSGMNMLHASSTSKRVMSDHHHASSMAANNASVFEPAGQTTLQDRI</sequence>
<dbReference type="SUPFAM" id="SSF101941">
    <property type="entry name" value="NAC domain"/>
    <property type="match status" value="1"/>
</dbReference>
<evidence type="ECO:0000256" key="4">
    <source>
        <dbReference type="ARBA" id="ARBA00023163"/>
    </source>
</evidence>
<feature type="domain" description="NAC" evidence="7">
    <location>
        <begin position="33"/>
        <end position="202"/>
    </location>
</feature>
<dbReference type="Pfam" id="PF02365">
    <property type="entry name" value="NAM"/>
    <property type="match status" value="1"/>
</dbReference>
<dbReference type="PANTHER" id="PTHR31719:SF250">
    <property type="entry name" value="OS05G0415400 PROTEIN"/>
    <property type="match status" value="1"/>
</dbReference>
<evidence type="ECO:0000256" key="5">
    <source>
        <dbReference type="ARBA" id="ARBA00023242"/>
    </source>
</evidence>
<dbReference type="EMBL" id="OQ559559">
    <property type="protein sequence ID" value="WDY85994.1"/>
    <property type="molecule type" value="mRNA"/>
</dbReference>
<dbReference type="InterPro" id="IPR003441">
    <property type="entry name" value="NAC-dom"/>
</dbReference>
<keyword evidence="4" id="KW-0804">Transcription</keyword>
<evidence type="ECO:0000313" key="8">
    <source>
        <dbReference type="EMBL" id="WDY85994.1"/>
    </source>
</evidence>
<organism evidence="8">
    <name type="scientific">Saccharum spontaneum</name>
    <name type="common">Wild sugarcane</name>
    <dbReference type="NCBI Taxonomy" id="62335"/>
    <lineage>
        <taxon>Eukaryota</taxon>
        <taxon>Viridiplantae</taxon>
        <taxon>Streptophyta</taxon>
        <taxon>Embryophyta</taxon>
        <taxon>Tracheophyta</taxon>
        <taxon>Spermatophyta</taxon>
        <taxon>Magnoliopsida</taxon>
        <taxon>Liliopsida</taxon>
        <taxon>Poales</taxon>
        <taxon>Poaceae</taxon>
        <taxon>PACMAD clade</taxon>
        <taxon>Panicoideae</taxon>
        <taxon>Andropogonodae</taxon>
        <taxon>Andropogoneae</taxon>
        <taxon>Saccharinae</taxon>
        <taxon>Saccharum</taxon>
        <taxon>Saccharum officinarum species complex</taxon>
    </lineage>
</organism>
<keyword evidence="5" id="KW-0539">Nucleus</keyword>
<dbReference type="GO" id="GO:0048608">
    <property type="term" value="P:reproductive structure development"/>
    <property type="evidence" value="ECO:0007669"/>
    <property type="project" value="UniProtKB-ARBA"/>
</dbReference>
<dbReference type="InterPro" id="IPR036093">
    <property type="entry name" value="NAC_dom_sf"/>
</dbReference>
<evidence type="ECO:0000259" key="7">
    <source>
        <dbReference type="PROSITE" id="PS51005"/>
    </source>
</evidence>
<accession>A0AA49EN13</accession>
<dbReference type="GO" id="GO:0005634">
    <property type="term" value="C:nucleus"/>
    <property type="evidence" value="ECO:0007669"/>
    <property type="project" value="UniProtKB-SubCell"/>
</dbReference>
<dbReference type="GO" id="GO:0009791">
    <property type="term" value="P:post-embryonic development"/>
    <property type="evidence" value="ECO:0007669"/>
    <property type="project" value="UniProtKB-ARBA"/>
</dbReference>
<dbReference type="PANTHER" id="PTHR31719">
    <property type="entry name" value="NAC TRANSCRIPTION FACTOR 56"/>
    <property type="match status" value="1"/>
</dbReference>
<evidence type="ECO:0000256" key="2">
    <source>
        <dbReference type="ARBA" id="ARBA00023015"/>
    </source>
</evidence>
<feature type="region of interest" description="Disordered" evidence="6">
    <location>
        <begin position="209"/>
        <end position="232"/>
    </location>
</feature>
<comment type="subcellular location">
    <subcellularLocation>
        <location evidence="1">Nucleus</location>
    </subcellularLocation>
</comment>
<proteinExistence type="evidence at transcript level"/>
<dbReference type="Gene3D" id="2.170.150.80">
    <property type="entry name" value="NAC domain"/>
    <property type="match status" value="1"/>
</dbReference>
<evidence type="ECO:0000256" key="6">
    <source>
        <dbReference type="SAM" id="MobiDB-lite"/>
    </source>
</evidence>
<evidence type="ECO:0000256" key="3">
    <source>
        <dbReference type="ARBA" id="ARBA00023125"/>
    </source>
</evidence>
<feature type="region of interest" description="Disordered" evidence="6">
    <location>
        <begin position="301"/>
        <end position="371"/>
    </location>
</feature>
<evidence type="ECO:0000256" key="1">
    <source>
        <dbReference type="ARBA" id="ARBA00004123"/>
    </source>
</evidence>
<feature type="compositionally biased region" description="Low complexity" evidence="6">
    <location>
        <begin position="302"/>
        <end position="313"/>
    </location>
</feature>
<dbReference type="GO" id="GO:0006355">
    <property type="term" value="P:regulation of DNA-templated transcription"/>
    <property type="evidence" value="ECO:0007669"/>
    <property type="project" value="InterPro"/>
</dbReference>
<protein>
    <submittedName>
        <fullName evidence="8">NAP3</fullName>
    </submittedName>
</protein>
<keyword evidence="3" id="KW-0238">DNA-binding</keyword>